<gene>
    <name evidence="1" type="ORF">Celaphus_00019334</name>
</gene>
<evidence type="ECO:0000313" key="2">
    <source>
        <dbReference type="Proteomes" id="UP000242450"/>
    </source>
</evidence>
<dbReference type="AlphaFoldDB" id="A0A212C2M3"/>
<evidence type="ECO:0000313" key="1">
    <source>
        <dbReference type="EMBL" id="OWK00235.1"/>
    </source>
</evidence>
<dbReference type="EMBL" id="MKHE01000032">
    <property type="protein sequence ID" value="OWK00235.1"/>
    <property type="molecule type" value="Genomic_DNA"/>
</dbReference>
<dbReference type="Proteomes" id="UP000242450">
    <property type="component" value="Chromosome 32"/>
</dbReference>
<keyword evidence="2" id="KW-1185">Reference proteome</keyword>
<protein>
    <submittedName>
        <fullName evidence="1">Uncharacterized protein</fullName>
    </submittedName>
</protein>
<accession>A0A212C2M3</accession>
<organism evidence="1 2">
    <name type="scientific">Cervus elaphus hippelaphus</name>
    <name type="common">European red deer</name>
    <dbReference type="NCBI Taxonomy" id="46360"/>
    <lineage>
        <taxon>Eukaryota</taxon>
        <taxon>Metazoa</taxon>
        <taxon>Chordata</taxon>
        <taxon>Craniata</taxon>
        <taxon>Vertebrata</taxon>
        <taxon>Euteleostomi</taxon>
        <taxon>Mammalia</taxon>
        <taxon>Eutheria</taxon>
        <taxon>Laurasiatheria</taxon>
        <taxon>Artiodactyla</taxon>
        <taxon>Ruminantia</taxon>
        <taxon>Pecora</taxon>
        <taxon>Cervidae</taxon>
        <taxon>Cervinae</taxon>
        <taxon>Cervus</taxon>
    </lineage>
</organism>
<reference evidence="1 2" key="1">
    <citation type="journal article" date="2018" name="Mol. Genet. Genomics">
        <title>The red deer Cervus elaphus genome CerEla1.0: sequencing, annotating, genes, and chromosomes.</title>
        <authorList>
            <person name="Bana N.A."/>
            <person name="Nyiri A."/>
            <person name="Nagy J."/>
            <person name="Frank K."/>
            <person name="Nagy T."/>
            <person name="Steger V."/>
            <person name="Schiller M."/>
            <person name="Lakatos P."/>
            <person name="Sugar L."/>
            <person name="Horn P."/>
            <person name="Barta E."/>
            <person name="Orosz L."/>
        </authorList>
    </citation>
    <scope>NUCLEOTIDE SEQUENCE [LARGE SCALE GENOMIC DNA]</scope>
    <source>
        <strain evidence="1">Hungarian</strain>
    </source>
</reference>
<sequence length="76" mass="7925">MSKLAGIETDMMLTGFNCQAPAPRASPLSPLIACPDLPRSAAPLRFFSPAIFSSKLIPSSCGRPSSFSVNSALNAL</sequence>
<proteinExistence type="predicted"/>
<name>A0A212C2M3_CEREH</name>
<comment type="caution">
    <text evidence="1">The sequence shown here is derived from an EMBL/GenBank/DDBJ whole genome shotgun (WGS) entry which is preliminary data.</text>
</comment>